<feature type="domain" description="YCII-related" evidence="2">
    <location>
        <begin position="12"/>
        <end position="81"/>
    </location>
</feature>
<dbReference type="RefSeq" id="WP_168877291.1">
    <property type="nucleotide sequence ID" value="NZ_JABAIM010000002.1"/>
</dbReference>
<dbReference type="GO" id="GO:0016787">
    <property type="term" value="F:hydrolase activity"/>
    <property type="evidence" value="ECO:0007669"/>
    <property type="project" value="UniProtKB-KW"/>
</dbReference>
<dbReference type="Pfam" id="PF03795">
    <property type="entry name" value="YCII"/>
    <property type="match status" value="1"/>
</dbReference>
<evidence type="ECO:0000313" key="3">
    <source>
        <dbReference type="EMBL" id="NLR75639.1"/>
    </source>
</evidence>
<accession>A0A847SEC1</accession>
<dbReference type="EMBL" id="JABAIM010000002">
    <property type="protein sequence ID" value="NLR75639.1"/>
    <property type="molecule type" value="Genomic_DNA"/>
</dbReference>
<comment type="similarity">
    <text evidence="1">Belongs to the YciI family.</text>
</comment>
<evidence type="ECO:0000313" key="4">
    <source>
        <dbReference type="Proteomes" id="UP000587991"/>
    </source>
</evidence>
<comment type="caution">
    <text evidence="3">The sequence shown here is derived from an EMBL/GenBank/DDBJ whole genome shotgun (WGS) entry which is preliminary data.</text>
</comment>
<proteinExistence type="inferred from homology"/>
<evidence type="ECO:0000256" key="1">
    <source>
        <dbReference type="ARBA" id="ARBA00007689"/>
    </source>
</evidence>
<dbReference type="InterPro" id="IPR005545">
    <property type="entry name" value="YCII"/>
</dbReference>
<dbReference type="AlphaFoldDB" id="A0A847SEC1"/>
<protein>
    <submittedName>
        <fullName evidence="3">GTP cyclohydrolase</fullName>
    </submittedName>
</protein>
<name>A0A847SEC1_9NEIS</name>
<evidence type="ECO:0000259" key="2">
    <source>
        <dbReference type="Pfam" id="PF03795"/>
    </source>
</evidence>
<keyword evidence="3" id="KW-0378">Hydrolase</keyword>
<dbReference type="Gene3D" id="3.30.70.1060">
    <property type="entry name" value="Dimeric alpha+beta barrel"/>
    <property type="match status" value="1"/>
</dbReference>
<reference evidence="3 4" key="1">
    <citation type="submission" date="2020-04" db="EMBL/GenBank/DDBJ databases">
        <title>Draft genome of Leeia sp. IMCC25680.</title>
        <authorList>
            <person name="Song J."/>
            <person name="Cho J.-C."/>
        </authorList>
    </citation>
    <scope>NUCLEOTIDE SEQUENCE [LARGE SCALE GENOMIC DNA]</scope>
    <source>
        <strain evidence="3 4">IMCC25680</strain>
    </source>
</reference>
<gene>
    <name evidence="3" type="ORF">HF682_10745</name>
</gene>
<keyword evidence="4" id="KW-1185">Reference proteome</keyword>
<dbReference type="SUPFAM" id="SSF54909">
    <property type="entry name" value="Dimeric alpha+beta barrel"/>
    <property type="match status" value="1"/>
</dbReference>
<sequence length="94" mass="10528">MFLIDMTFVKPLDEVDRHVQAHRDYLAGLYAQGLFLLGGRKQPRSGGIILSRQQHLDEVKAVFDADPLVKACVATYTVTAFEPVMRARVLEGIL</sequence>
<dbReference type="Proteomes" id="UP000587991">
    <property type="component" value="Unassembled WGS sequence"/>
</dbReference>
<dbReference type="PANTHER" id="PTHR37828">
    <property type="entry name" value="GSR2449 PROTEIN"/>
    <property type="match status" value="1"/>
</dbReference>
<dbReference type="InterPro" id="IPR011008">
    <property type="entry name" value="Dimeric_a/b-barrel"/>
</dbReference>
<organism evidence="3 4">
    <name type="scientific">Leeia aquatica</name>
    <dbReference type="NCBI Taxonomy" id="2725557"/>
    <lineage>
        <taxon>Bacteria</taxon>
        <taxon>Pseudomonadati</taxon>
        <taxon>Pseudomonadota</taxon>
        <taxon>Betaproteobacteria</taxon>
        <taxon>Neisseriales</taxon>
        <taxon>Leeiaceae</taxon>
        <taxon>Leeia</taxon>
    </lineage>
</organism>
<dbReference type="PANTHER" id="PTHR37828:SF1">
    <property type="entry name" value="YCII-RELATED DOMAIN-CONTAINING PROTEIN"/>
    <property type="match status" value="1"/>
</dbReference>